<dbReference type="InterPro" id="IPR051354">
    <property type="entry name" value="Transposase_27_IS1"/>
</dbReference>
<name>A0ABT3RXI1_9BACT</name>
<comment type="caution">
    <text evidence="1">The sequence shown here is derived from an EMBL/GenBank/DDBJ whole genome shotgun (WGS) entry which is preliminary data.</text>
</comment>
<organism evidence="1 2">
    <name type="scientific">Mangrovivirga halotolerans</name>
    <dbReference type="NCBI Taxonomy" id="2993936"/>
    <lineage>
        <taxon>Bacteria</taxon>
        <taxon>Pseudomonadati</taxon>
        <taxon>Bacteroidota</taxon>
        <taxon>Cytophagia</taxon>
        <taxon>Cytophagales</taxon>
        <taxon>Mangrovivirgaceae</taxon>
        <taxon>Mangrovivirga</taxon>
    </lineage>
</organism>
<sequence length="129" mass="15306">MKCPRCLSTEKVKDGFVNDRQRYLCKSCGYHYSTRQKGKKPSYLKRLALFLHLEGMGYRPIEDLIDVSNVSIMNWMNKMTTQLKPIKSDRQRIKTIERENIREIINKQKDGKMLLISLNDNKSEIFYIK</sequence>
<dbReference type="PANTHER" id="PTHR33293:SF2">
    <property type="entry name" value="TRANSPOSASE"/>
    <property type="match status" value="1"/>
</dbReference>
<proteinExistence type="predicted"/>
<evidence type="ECO:0008006" key="3">
    <source>
        <dbReference type="Google" id="ProtNLM"/>
    </source>
</evidence>
<protein>
    <recommendedName>
        <fullName evidence="3">IS1 family transposase</fullName>
    </recommendedName>
</protein>
<keyword evidence="2" id="KW-1185">Reference proteome</keyword>
<dbReference type="Proteomes" id="UP001209885">
    <property type="component" value="Unassembled WGS sequence"/>
</dbReference>
<evidence type="ECO:0000313" key="2">
    <source>
        <dbReference type="Proteomes" id="UP001209885"/>
    </source>
</evidence>
<evidence type="ECO:0000313" key="1">
    <source>
        <dbReference type="EMBL" id="MCX2746079.1"/>
    </source>
</evidence>
<accession>A0ABT3RXI1</accession>
<dbReference type="EMBL" id="JAPFQN010000014">
    <property type="protein sequence ID" value="MCX2746079.1"/>
    <property type="molecule type" value="Genomic_DNA"/>
</dbReference>
<dbReference type="PANTHER" id="PTHR33293">
    <property type="entry name" value="INSERTION ELEMENT IS1 1 PROTEIN INSB-RELATED"/>
    <property type="match status" value="1"/>
</dbReference>
<gene>
    <name evidence="1" type="ORF">OO013_19530</name>
</gene>
<dbReference type="RefSeq" id="WP_266058767.1">
    <property type="nucleotide sequence ID" value="NZ_JAPFQN010000014.1"/>
</dbReference>
<reference evidence="1 2" key="1">
    <citation type="submission" date="2022-11" db="EMBL/GenBank/DDBJ databases">
        <title>The characterization of three novel Bacteroidetes species and genomic analysis of their roles in tidal elemental geochemical cycles.</title>
        <authorList>
            <person name="Ma K."/>
        </authorList>
    </citation>
    <scope>NUCLEOTIDE SEQUENCE [LARGE SCALE GENOMIC DNA]</scope>
    <source>
        <strain evidence="1 2">M17</strain>
    </source>
</reference>